<dbReference type="Pfam" id="PF03009">
    <property type="entry name" value="GDPD"/>
    <property type="match status" value="1"/>
</dbReference>
<feature type="transmembrane region" description="Helical" evidence="1">
    <location>
        <begin position="12"/>
        <end position="31"/>
    </location>
</feature>
<keyword evidence="1" id="KW-0472">Membrane</keyword>
<evidence type="ECO:0000313" key="4">
    <source>
        <dbReference type="Proteomes" id="UP000481030"/>
    </source>
</evidence>
<evidence type="ECO:0000313" key="3">
    <source>
        <dbReference type="EMBL" id="KAB2338171.1"/>
    </source>
</evidence>
<evidence type="ECO:0000259" key="2">
    <source>
        <dbReference type="PROSITE" id="PS51704"/>
    </source>
</evidence>
<dbReference type="EMBL" id="WBOS01000001">
    <property type="protein sequence ID" value="KAB2338171.1"/>
    <property type="molecule type" value="Genomic_DNA"/>
</dbReference>
<sequence length="286" mass="32623">MIEYSLYKRPAILFSMFLGLWLSISSILHYVQPIHPFTSIAHRGASFHAPENTLAAFQKAVDLGFDYIELDIRLSKDEQLVVLHDEDVRRTTNGKGAIGDFTVKELKMLDAGSWFSEDFKNERIPLLEEVLALFGGTIGILIDVKSPEKQPGMTEILSDILTYHIENGLNPALLKVQTFNINELKKLKEYVPNIGHGLILNKPLDLLQLASYRPFASFLSINHQLLTKSFINKAHLLGFDIFSWTIKKQYQFPIMQRLGVHGIISNEEFRKPSYKFTSFISPLIKE</sequence>
<protein>
    <recommendedName>
        <fullName evidence="2">GP-PDE domain-containing protein</fullName>
    </recommendedName>
</protein>
<accession>A0A6L3V934</accession>
<dbReference type="Gene3D" id="3.20.20.190">
    <property type="entry name" value="Phosphatidylinositol (PI) phosphodiesterase"/>
    <property type="match status" value="1"/>
</dbReference>
<name>A0A6L3V934_9BACI</name>
<dbReference type="InterPro" id="IPR030395">
    <property type="entry name" value="GP_PDE_dom"/>
</dbReference>
<dbReference type="AlphaFoldDB" id="A0A6L3V934"/>
<keyword evidence="1" id="KW-1133">Transmembrane helix</keyword>
<evidence type="ECO:0000256" key="1">
    <source>
        <dbReference type="SAM" id="Phobius"/>
    </source>
</evidence>
<reference evidence="3 4" key="1">
    <citation type="journal article" date="2016" name="Antonie Van Leeuwenhoek">
        <title>Bacillus depressus sp. nov., isolated from soil of a sunflower field.</title>
        <authorList>
            <person name="Wei X."/>
            <person name="Xin D."/>
            <person name="Xin Y."/>
            <person name="Zhang H."/>
            <person name="Wang T."/>
            <person name="Zhang J."/>
        </authorList>
    </citation>
    <scope>NUCLEOTIDE SEQUENCE [LARGE SCALE GENOMIC DNA]</scope>
    <source>
        <strain evidence="3 4">BZ1</strain>
    </source>
</reference>
<dbReference type="InterPro" id="IPR017946">
    <property type="entry name" value="PLC-like_Pdiesterase_TIM-brl"/>
</dbReference>
<organism evidence="3 4">
    <name type="scientific">Cytobacillus depressus</name>
    <dbReference type="NCBI Taxonomy" id="1602942"/>
    <lineage>
        <taxon>Bacteria</taxon>
        <taxon>Bacillati</taxon>
        <taxon>Bacillota</taxon>
        <taxon>Bacilli</taxon>
        <taxon>Bacillales</taxon>
        <taxon>Bacillaceae</taxon>
        <taxon>Cytobacillus</taxon>
    </lineage>
</organism>
<dbReference type="PANTHER" id="PTHR46211">
    <property type="entry name" value="GLYCEROPHOSPHORYL DIESTER PHOSPHODIESTERASE"/>
    <property type="match status" value="1"/>
</dbReference>
<dbReference type="Proteomes" id="UP000481030">
    <property type="component" value="Unassembled WGS sequence"/>
</dbReference>
<keyword evidence="1" id="KW-0812">Transmembrane</keyword>
<dbReference type="RefSeq" id="WP_151532894.1">
    <property type="nucleotide sequence ID" value="NZ_WBOS01000001.1"/>
</dbReference>
<dbReference type="SUPFAM" id="SSF51695">
    <property type="entry name" value="PLC-like phosphodiesterases"/>
    <property type="match status" value="1"/>
</dbReference>
<dbReference type="GO" id="GO:0006629">
    <property type="term" value="P:lipid metabolic process"/>
    <property type="evidence" value="ECO:0007669"/>
    <property type="project" value="InterPro"/>
</dbReference>
<comment type="caution">
    <text evidence="3">The sequence shown here is derived from an EMBL/GenBank/DDBJ whole genome shotgun (WGS) entry which is preliminary data.</text>
</comment>
<dbReference type="GO" id="GO:0008081">
    <property type="term" value="F:phosphoric diester hydrolase activity"/>
    <property type="evidence" value="ECO:0007669"/>
    <property type="project" value="InterPro"/>
</dbReference>
<proteinExistence type="predicted"/>
<gene>
    <name evidence="3" type="ORF">F7731_00945</name>
</gene>
<dbReference type="PANTHER" id="PTHR46211:SF14">
    <property type="entry name" value="GLYCEROPHOSPHODIESTER PHOSPHODIESTERASE"/>
    <property type="match status" value="1"/>
</dbReference>
<feature type="domain" description="GP-PDE" evidence="2">
    <location>
        <begin position="37"/>
        <end position="275"/>
    </location>
</feature>
<dbReference type="OrthoDB" id="384721at2"/>
<keyword evidence="4" id="KW-1185">Reference proteome</keyword>
<dbReference type="PROSITE" id="PS51704">
    <property type="entry name" value="GP_PDE"/>
    <property type="match status" value="1"/>
</dbReference>